<feature type="domain" description="PRD" evidence="8">
    <location>
        <begin position="466"/>
        <end position="571"/>
    </location>
</feature>
<dbReference type="InterPro" id="IPR002078">
    <property type="entry name" value="Sigma_54_int"/>
</dbReference>
<dbReference type="GO" id="GO:0003677">
    <property type="term" value="F:DNA binding"/>
    <property type="evidence" value="ECO:0007669"/>
    <property type="project" value="UniProtKB-KW"/>
</dbReference>
<evidence type="ECO:0000313" key="10">
    <source>
        <dbReference type="Proteomes" id="UP000295064"/>
    </source>
</evidence>
<dbReference type="CDD" id="cd00009">
    <property type="entry name" value="AAA"/>
    <property type="match status" value="1"/>
</dbReference>
<dbReference type="InterPro" id="IPR011608">
    <property type="entry name" value="PRD"/>
</dbReference>
<proteinExistence type="predicted"/>
<keyword evidence="1" id="KW-0808">Transferase</keyword>
<dbReference type="InterPro" id="IPR027417">
    <property type="entry name" value="P-loop_NTPase"/>
</dbReference>
<dbReference type="SMART" id="SM00382">
    <property type="entry name" value="AAA"/>
    <property type="match status" value="1"/>
</dbReference>
<sequence>MEVIQIKKVERVYQCLKKMNDQQEGVSAAEIASRLDSNRANISRYLNQLYRNDRLVKIQGRPVLYKLKPDNDPDILKKSGNQNIELKDNYINQNSKLDEIIGANGSLKSQIQQAKAAILYPPNGLHTLLLGDTGVGKSMFANLMHGFAVDSEMLAKNAPFVQFNCADYSDNPQLLIAQIFGVKKGAYTGANKDREGLLKKADQGILFLDEVHRLPPQGQEMLFTFIDNGYFRPLGESEQKLKAEVQIIAATTEEPDSFLLNTFVRRIPMVIKLPLLKNRGLKERFRLIENFLKEESKNIGKSIYIDRNSLVSFLLYDCPNNIGQLASDIQLASAKSFLNFKTSDNKYILISQEDIPEHVQKGILNFHHQRTEVENLFKGQNEVLEFSDSDQNKIVNSSAKSNVKAEDSQLGKLFYDVIEEKLNSLRRENMDEEKIQKILNIDIESHFKKHLESLPDIINKSDINKIVEKEIVEITEEILQLSSRKLQRNFNKKIFLGLALHLQKSIERIKAGEKIYHPELNNIRVNHFQEFMTAIEAASLIDKKFEIETPLDEIGYISMFLIKNPYQIRDKSKSKVAVFILMHGNSTASSMAEVANKLLDEKFAVGIDMPLEMDAQDFFNKTSQQIKELAPNRDVLLLVDMGSLTGFADMIELEDNKNIKIIDMVSTPTVIDACRKAILGQGLTEIYNSCLNYAVQRGKKALTRSGINNKIEADPELQNNHFENLIITACFTGEGASSKLKEIIEARFSEAEIKIISLNIIDYDKFIKKIKRYQKQFNLLAVVSTVDIKEADIPFIPAVEILSGKAFEKLNDQLDGLKKYSKIKNSLSNHLEKLNSSKIVNECKNIIDSIINDSKIMIDNDVKVGILLHMIFLIEKLLKGEEGNVFENLENYKRKNNLFMQKVADKIFFLEREYAVKISQDEIAYLTKSFLKNSNLQKEIELN</sequence>
<dbReference type="GO" id="GO:0009401">
    <property type="term" value="P:phosphoenolpyruvate-dependent sugar phosphotransferase system"/>
    <property type="evidence" value="ECO:0007669"/>
    <property type="project" value="InterPro"/>
</dbReference>
<dbReference type="Pfam" id="PF00874">
    <property type="entry name" value="PRD"/>
    <property type="match status" value="2"/>
</dbReference>
<dbReference type="Gene3D" id="3.40.50.510">
    <property type="entry name" value="Phosphotransferase system, mannose-type IIA component"/>
    <property type="match status" value="1"/>
</dbReference>
<dbReference type="CDD" id="cd00006">
    <property type="entry name" value="PTS_IIA_man"/>
    <property type="match status" value="1"/>
</dbReference>
<evidence type="ECO:0000259" key="7">
    <source>
        <dbReference type="PROSITE" id="PS51096"/>
    </source>
</evidence>
<dbReference type="PROSITE" id="PS50045">
    <property type="entry name" value="SIGMA54_INTERACT_4"/>
    <property type="match status" value="1"/>
</dbReference>
<dbReference type="EMBL" id="SNWX01000047">
    <property type="protein sequence ID" value="TDO71338.1"/>
    <property type="molecule type" value="Genomic_DNA"/>
</dbReference>
<feature type="domain" description="Sigma-54 factor interaction" evidence="6">
    <location>
        <begin position="100"/>
        <end position="334"/>
    </location>
</feature>
<dbReference type="GO" id="GO:0005524">
    <property type="term" value="F:ATP binding"/>
    <property type="evidence" value="ECO:0007669"/>
    <property type="project" value="UniProtKB-KW"/>
</dbReference>
<organism evidence="9 10">
    <name type="scientific">Halanaerobium saccharolyticum</name>
    <dbReference type="NCBI Taxonomy" id="43595"/>
    <lineage>
        <taxon>Bacteria</taxon>
        <taxon>Bacillati</taxon>
        <taxon>Bacillota</taxon>
        <taxon>Clostridia</taxon>
        <taxon>Halanaerobiales</taxon>
        <taxon>Halanaerobiaceae</taxon>
        <taxon>Halanaerobium</taxon>
    </lineage>
</organism>
<dbReference type="SUPFAM" id="SSF52540">
    <property type="entry name" value="P-loop containing nucleoside triphosphate hydrolases"/>
    <property type="match status" value="1"/>
</dbReference>
<dbReference type="Gene3D" id="3.40.50.300">
    <property type="entry name" value="P-loop containing nucleotide triphosphate hydrolases"/>
    <property type="match status" value="1"/>
</dbReference>
<dbReference type="PANTHER" id="PTHR32071:SF38">
    <property type="entry name" value="PSP OPERON TRANSCRIPTIONAL ACTIVATOR"/>
    <property type="match status" value="1"/>
</dbReference>
<dbReference type="PROSITE" id="PS51096">
    <property type="entry name" value="PTS_EIIA_TYPE_4"/>
    <property type="match status" value="1"/>
</dbReference>
<evidence type="ECO:0000259" key="8">
    <source>
        <dbReference type="PROSITE" id="PS51372"/>
    </source>
</evidence>
<dbReference type="GO" id="GO:0016301">
    <property type="term" value="F:kinase activity"/>
    <property type="evidence" value="ECO:0007669"/>
    <property type="project" value="UniProtKB-KW"/>
</dbReference>
<gene>
    <name evidence="9" type="ORF">DFR79_1474</name>
</gene>
<name>A0A4R6L957_9FIRM</name>
<dbReference type="Proteomes" id="UP000295064">
    <property type="component" value="Unassembled WGS sequence"/>
</dbReference>
<dbReference type="GO" id="GO:0006355">
    <property type="term" value="P:regulation of DNA-templated transcription"/>
    <property type="evidence" value="ECO:0007669"/>
    <property type="project" value="InterPro"/>
</dbReference>
<dbReference type="AlphaFoldDB" id="A0A4R6L957"/>
<evidence type="ECO:0000313" key="9">
    <source>
        <dbReference type="EMBL" id="TDO71338.1"/>
    </source>
</evidence>
<feature type="domain" description="PTS EIIA type-4" evidence="7">
    <location>
        <begin position="575"/>
        <end position="702"/>
    </location>
</feature>
<dbReference type="InterPro" id="IPR003593">
    <property type="entry name" value="AAA+_ATPase"/>
</dbReference>
<dbReference type="SUPFAM" id="SSF63520">
    <property type="entry name" value="PTS-regulatory domain, PRD"/>
    <property type="match status" value="2"/>
</dbReference>
<dbReference type="SUPFAM" id="SSF46785">
    <property type="entry name" value="Winged helix' DNA-binding domain"/>
    <property type="match status" value="1"/>
</dbReference>
<protein>
    <submittedName>
        <fullName evidence="9">Sigma 54 modulation protein</fullName>
    </submittedName>
</protein>
<dbReference type="SUPFAM" id="SSF53062">
    <property type="entry name" value="PTS system fructose IIA component-like"/>
    <property type="match status" value="1"/>
</dbReference>
<evidence type="ECO:0000256" key="2">
    <source>
        <dbReference type="ARBA" id="ARBA00022741"/>
    </source>
</evidence>
<evidence type="ECO:0000256" key="3">
    <source>
        <dbReference type="ARBA" id="ARBA00022777"/>
    </source>
</evidence>
<keyword evidence="2" id="KW-0547">Nucleotide-binding</keyword>
<accession>A0A4R6L957</accession>
<dbReference type="Pfam" id="PF00158">
    <property type="entry name" value="Sigma54_activat"/>
    <property type="match status" value="1"/>
</dbReference>
<feature type="domain" description="PRD" evidence="8">
    <location>
        <begin position="834"/>
        <end position="940"/>
    </location>
</feature>
<evidence type="ECO:0000259" key="6">
    <source>
        <dbReference type="PROSITE" id="PS50045"/>
    </source>
</evidence>
<dbReference type="GO" id="GO:0016020">
    <property type="term" value="C:membrane"/>
    <property type="evidence" value="ECO:0007669"/>
    <property type="project" value="InterPro"/>
</dbReference>
<dbReference type="InterPro" id="IPR036634">
    <property type="entry name" value="PRD_sf"/>
</dbReference>
<dbReference type="PROSITE" id="PS51372">
    <property type="entry name" value="PRD_2"/>
    <property type="match status" value="2"/>
</dbReference>
<dbReference type="Gene3D" id="1.10.1790.10">
    <property type="entry name" value="PRD domain"/>
    <property type="match status" value="2"/>
</dbReference>
<dbReference type="InterPro" id="IPR004701">
    <property type="entry name" value="PTS_EIIA_man-typ"/>
</dbReference>
<reference evidence="9 10" key="1">
    <citation type="submission" date="2019-03" db="EMBL/GenBank/DDBJ databases">
        <title>Subsurface microbial communities from deep shales in Ohio and West Virginia, USA.</title>
        <authorList>
            <person name="Wrighton K."/>
        </authorList>
    </citation>
    <scope>NUCLEOTIDE SEQUENCE [LARGE SCALE GENOMIC DNA]</scope>
    <source>
        <strain evidence="9 10">MA284_T2</strain>
    </source>
</reference>
<dbReference type="PANTHER" id="PTHR32071">
    <property type="entry name" value="TRANSCRIPTIONAL REGULATORY PROTEIN"/>
    <property type="match status" value="1"/>
</dbReference>
<keyword evidence="4" id="KW-0067">ATP-binding</keyword>
<evidence type="ECO:0000256" key="4">
    <source>
        <dbReference type="ARBA" id="ARBA00022840"/>
    </source>
</evidence>
<dbReference type="Pfam" id="PF03610">
    <property type="entry name" value="EIIA-man"/>
    <property type="match status" value="1"/>
</dbReference>
<comment type="caution">
    <text evidence="9">The sequence shown here is derived from an EMBL/GenBank/DDBJ whole genome shotgun (WGS) entry which is preliminary data.</text>
</comment>
<evidence type="ECO:0000256" key="1">
    <source>
        <dbReference type="ARBA" id="ARBA00022679"/>
    </source>
</evidence>
<dbReference type="InterPro" id="IPR036390">
    <property type="entry name" value="WH_DNA-bd_sf"/>
</dbReference>
<keyword evidence="5" id="KW-0238">DNA-binding</keyword>
<dbReference type="InterPro" id="IPR036662">
    <property type="entry name" value="PTS_EIIA_man-typ_sf"/>
</dbReference>
<evidence type="ECO:0000256" key="5">
    <source>
        <dbReference type="ARBA" id="ARBA00023125"/>
    </source>
</evidence>
<keyword evidence="3" id="KW-0418">Kinase</keyword>
<dbReference type="InterPro" id="IPR033887">
    <property type="entry name" value="PTS_IIA_man"/>
</dbReference>